<gene>
    <name evidence="1" type="ORF">NCTC12905_01555</name>
</gene>
<name>A0A448V7X6_BARVI</name>
<dbReference type="OrthoDB" id="7926012at2"/>
<evidence type="ECO:0000313" key="1">
    <source>
        <dbReference type="EMBL" id="VEJ45876.1"/>
    </source>
</evidence>
<dbReference type="EMBL" id="LR134529">
    <property type="protein sequence ID" value="VEJ45876.1"/>
    <property type="molecule type" value="Genomic_DNA"/>
</dbReference>
<sequence length="67" mass="7493">MNKIIITALLICTGFVVTGCKEKIYTVEDFKKDPKLLDEWYLKCEKAGPSVQASQNCKNVLQASRGL</sequence>
<evidence type="ECO:0000313" key="2">
    <source>
        <dbReference type="Proteomes" id="UP000274201"/>
    </source>
</evidence>
<protein>
    <submittedName>
        <fullName evidence="1">Uncharacterized protein</fullName>
    </submittedName>
</protein>
<dbReference type="Proteomes" id="UP000274201">
    <property type="component" value="Chromosome"/>
</dbReference>
<dbReference type="InterPro" id="IPR047937">
    <property type="entry name" value="Eex_IncN-like"/>
</dbReference>
<organism evidence="1 2">
    <name type="scientific">Bartonella vinsonii</name>
    <name type="common">Rochalimaea vinsonii</name>
    <dbReference type="NCBI Taxonomy" id="33047"/>
    <lineage>
        <taxon>Bacteria</taxon>
        <taxon>Pseudomonadati</taxon>
        <taxon>Pseudomonadota</taxon>
        <taxon>Alphaproteobacteria</taxon>
        <taxon>Hyphomicrobiales</taxon>
        <taxon>Bartonellaceae</taxon>
        <taxon>Bartonella</taxon>
    </lineage>
</organism>
<proteinExistence type="predicted"/>
<dbReference type="AlphaFoldDB" id="A0A448V7X6"/>
<accession>A0A448V7X6</accession>
<dbReference type="RefSeq" id="WP_126603784.1">
    <property type="nucleotide sequence ID" value="NZ_LR134529.1"/>
</dbReference>
<dbReference type="PROSITE" id="PS51257">
    <property type="entry name" value="PROKAR_LIPOPROTEIN"/>
    <property type="match status" value="1"/>
</dbReference>
<dbReference type="NCBIfam" id="NF033894">
    <property type="entry name" value="Eex_IncN"/>
    <property type="match status" value="1"/>
</dbReference>
<reference evidence="1 2" key="1">
    <citation type="submission" date="2018-12" db="EMBL/GenBank/DDBJ databases">
        <authorList>
            <consortium name="Pathogen Informatics"/>
        </authorList>
    </citation>
    <scope>NUCLEOTIDE SEQUENCE [LARGE SCALE GENOMIC DNA]</scope>
    <source>
        <strain evidence="1 2">NCTC12905</strain>
    </source>
</reference>